<protein>
    <submittedName>
        <fullName evidence="1">Uncharacterized protein</fullName>
    </submittedName>
</protein>
<dbReference type="EMBL" id="NBEF01000034">
    <property type="protein sequence ID" value="OQQ89237.1"/>
    <property type="molecule type" value="Genomic_DNA"/>
</dbReference>
<evidence type="ECO:0000313" key="1">
    <source>
        <dbReference type="EMBL" id="OQQ89237.1"/>
    </source>
</evidence>
<dbReference type="AlphaFoldDB" id="A0A1V9S681"/>
<organism evidence="1 2">
    <name type="scientific">Ligilactobacillus salivarius</name>
    <dbReference type="NCBI Taxonomy" id="1624"/>
    <lineage>
        <taxon>Bacteria</taxon>
        <taxon>Bacillati</taxon>
        <taxon>Bacillota</taxon>
        <taxon>Bacilli</taxon>
        <taxon>Lactobacillales</taxon>
        <taxon>Lactobacillaceae</taxon>
        <taxon>Ligilactobacillus</taxon>
    </lineage>
</organism>
<evidence type="ECO:0000313" key="2">
    <source>
        <dbReference type="Proteomes" id="UP000192575"/>
    </source>
</evidence>
<name>A0A1V9S681_9LACO</name>
<accession>A0A1V9S681</accession>
<gene>
    <name evidence="1" type="ORF">B6U56_10220</name>
</gene>
<dbReference type="Proteomes" id="UP000192575">
    <property type="component" value="Unassembled WGS sequence"/>
</dbReference>
<reference evidence="1 2" key="1">
    <citation type="submission" date="2017-03" db="EMBL/GenBank/DDBJ databases">
        <title>Phylogenomics and comparative genomics of Lactobacillus salivarius, a mammalian gut commensal.</title>
        <authorList>
            <person name="Harris H.M."/>
        </authorList>
    </citation>
    <scope>NUCLEOTIDE SEQUENCE [LARGE SCALE GENOMIC DNA]</scope>
    <source>
        <strain evidence="1 2">JCM 1047</strain>
    </source>
</reference>
<proteinExistence type="predicted"/>
<comment type="caution">
    <text evidence="1">The sequence shown here is derived from an EMBL/GenBank/DDBJ whole genome shotgun (WGS) entry which is preliminary data.</text>
</comment>
<sequence length="75" mass="8395">MDISDIINGVSEGKIIPGIGHNESYWTKHKMQPVEFFAEASSSMINNHESLNLIKKLFPKAFDEYLTVVEVIANG</sequence>